<gene>
    <name evidence="3" type="ORF">PENTCL1PPCAC_30094</name>
</gene>
<proteinExistence type="predicted"/>
<dbReference type="Pfam" id="PF01757">
    <property type="entry name" value="Acyl_transf_3"/>
    <property type="match status" value="1"/>
</dbReference>
<comment type="caution">
    <text evidence="3">The sequence shown here is derived from an EMBL/GenBank/DDBJ whole genome shotgun (WGS) entry which is preliminary data.</text>
</comment>
<keyword evidence="4" id="KW-1185">Reference proteome</keyword>
<dbReference type="PANTHER" id="PTHR23028:SF127">
    <property type="entry name" value="ACYL_TRANSF_3 DOMAIN-CONTAINING PROTEIN-RELATED"/>
    <property type="match status" value="1"/>
</dbReference>
<keyword evidence="1" id="KW-1133">Transmembrane helix</keyword>
<accession>A0AAV5UPU2</accession>
<organism evidence="3 4">
    <name type="scientific">Pristionchus entomophagus</name>
    <dbReference type="NCBI Taxonomy" id="358040"/>
    <lineage>
        <taxon>Eukaryota</taxon>
        <taxon>Metazoa</taxon>
        <taxon>Ecdysozoa</taxon>
        <taxon>Nematoda</taxon>
        <taxon>Chromadorea</taxon>
        <taxon>Rhabditida</taxon>
        <taxon>Rhabditina</taxon>
        <taxon>Diplogasteromorpha</taxon>
        <taxon>Diplogasteroidea</taxon>
        <taxon>Neodiplogasteridae</taxon>
        <taxon>Pristionchus</taxon>
    </lineage>
</organism>
<feature type="transmembrane region" description="Helical" evidence="1">
    <location>
        <begin position="14"/>
        <end position="32"/>
    </location>
</feature>
<dbReference type="AlphaFoldDB" id="A0AAV5UPU2"/>
<feature type="transmembrane region" description="Helical" evidence="1">
    <location>
        <begin position="79"/>
        <end position="98"/>
    </location>
</feature>
<feature type="non-terminal residue" evidence="3">
    <location>
        <position position="1"/>
    </location>
</feature>
<dbReference type="GO" id="GO:0000271">
    <property type="term" value="P:polysaccharide biosynthetic process"/>
    <property type="evidence" value="ECO:0007669"/>
    <property type="project" value="TreeGrafter"/>
</dbReference>
<keyword evidence="1" id="KW-0812">Transmembrane</keyword>
<sequence>STYSNFYFKRLRRIMPLAIFIVLLCVVTIALLEDGPEISKGVQSAVYSLCFMKNFQPHPTADEDYFLQLENGNDFFTHFWSLCVEMQFYVLAPFLLHICKPHTDNALRSFAFMTAIAAGSFAYSITGVPQEVFDSPLARLWQFLAGAMVLHSDRVLLEKKHKSNRNLHLQILSDRSVLQVDCNRSCLGDVSYSLYLIHWPIVCILDIYEITDWQRRRLCGTVDT</sequence>
<reference evidence="3" key="1">
    <citation type="submission" date="2023-10" db="EMBL/GenBank/DDBJ databases">
        <title>Genome assembly of Pristionchus species.</title>
        <authorList>
            <person name="Yoshida K."/>
            <person name="Sommer R.J."/>
        </authorList>
    </citation>
    <scope>NUCLEOTIDE SEQUENCE</scope>
    <source>
        <strain evidence="3">RS0144</strain>
    </source>
</reference>
<name>A0AAV5UPU2_9BILA</name>
<dbReference type="GO" id="GO:0016020">
    <property type="term" value="C:membrane"/>
    <property type="evidence" value="ECO:0007669"/>
    <property type="project" value="TreeGrafter"/>
</dbReference>
<evidence type="ECO:0000313" key="3">
    <source>
        <dbReference type="EMBL" id="GMT07920.1"/>
    </source>
</evidence>
<feature type="domain" description="Acyltransferase 3" evidence="2">
    <location>
        <begin position="2"/>
        <end position="149"/>
    </location>
</feature>
<dbReference type="InterPro" id="IPR050879">
    <property type="entry name" value="Acyltransferase_3"/>
</dbReference>
<keyword evidence="1" id="KW-0472">Membrane</keyword>
<dbReference type="Proteomes" id="UP001432027">
    <property type="component" value="Unassembled WGS sequence"/>
</dbReference>
<protein>
    <recommendedName>
        <fullName evidence="2">Acyltransferase 3 domain-containing protein</fullName>
    </recommendedName>
</protein>
<dbReference type="EMBL" id="BTSX01000006">
    <property type="protein sequence ID" value="GMT07920.1"/>
    <property type="molecule type" value="Genomic_DNA"/>
</dbReference>
<dbReference type="GO" id="GO:0016747">
    <property type="term" value="F:acyltransferase activity, transferring groups other than amino-acyl groups"/>
    <property type="evidence" value="ECO:0007669"/>
    <property type="project" value="InterPro"/>
</dbReference>
<evidence type="ECO:0000259" key="2">
    <source>
        <dbReference type="Pfam" id="PF01757"/>
    </source>
</evidence>
<evidence type="ECO:0000313" key="4">
    <source>
        <dbReference type="Proteomes" id="UP001432027"/>
    </source>
</evidence>
<dbReference type="PANTHER" id="PTHR23028">
    <property type="entry name" value="ACETYLTRANSFERASE"/>
    <property type="match status" value="1"/>
</dbReference>
<feature type="transmembrane region" description="Helical" evidence="1">
    <location>
        <begin position="110"/>
        <end position="128"/>
    </location>
</feature>
<evidence type="ECO:0000256" key="1">
    <source>
        <dbReference type="SAM" id="Phobius"/>
    </source>
</evidence>
<dbReference type="InterPro" id="IPR002656">
    <property type="entry name" value="Acyl_transf_3_dom"/>
</dbReference>